<dbReference type="PANTHER" id="PTHR46268:SF6">
    <property type="entry name" value="UNIVERSAL STRESS PROTEIN UP12"/>
    <property type="match status" value="1"/>
</dbReference>
<dbReference type="Proteomes" id="UP001319080">
    <property type="component" value="Unassembled WGS sequence"/>
</dbReference>
<dbReference type="Gene3D" id="3.40.50.12370">
    <property type="match status" value="1"/>
</dbReference>
<evidence type="ECO:0000259" key="2">
    <source>
        <dbReference type="Pfam" id="PF00582"/>
    </source>
</evidence>
<evidence type="ECO:0000256" key="1">
    <source>
        <dbReference type="ARBA" id="ARBA00008791"/>
    </source>
</evidence>
<dbReference type="PRINTS" id="PR01438">
    <property type="entry name" value="UNVRSLSTRESS"/>
</dbReference>
<evidence type="ECO:0000313" key="3">
    <source>
        <dbReference type="EMBL" id="MBT1710320.1"/>
    </source>
</evidence>
<name>A0AAP2E050_9BACT</name>
<dbReference type="EMBL" id="JAHESE010000021">
    <property type="protein sequence ID" value="MBT1710320.1"/>
    <property type="molecule type" value="Genomic_DNA"/>
</dbReference>
<dbReference type="CDD" id="cd00293">
    <property type="entry name" value="USP-like"/>
    <property type="match status" value="1"/>
</dbReference>
<reference evidence="3 4" key="1">
    <citation type="submission" date="2021-05" db="EMBL/GenBank/DDBJ databases">
        <title>A Polyphasic approach of four new species of the genus Ohtaekwangia: Ohtaekwangia histidinii sp. nov., Ohtaekwangia cretensis sp. nov., Ohtaekwangia indiensis sp. nov., Ohtaekwangia reichenbachii sp. nov. from diverse environment.</title>
        <authorList>
            <person name="Octaviana S."/>
        </authorList>
    </citation>
    <scope>NUCLEOTIDE SEQUENCE [LARGE SCALE GENOMIC DNA]</scope>
    <source>
        <strain evidence="3 4">PWU5</strain>
    </source>
</reference>
<dbReference type="SUPFAM" id="SSF52402">
    <property type="entry name" value="Adenine nucleotide alpha hydrolases-like"/>
    <property type="match status" value="2"/>
</dbReference>
<comment type="similarity">
    <text evidence="1">Belongs to the universal stress protein A family.</text>
</comment>
<feature type="domain" description="UspA" evidence="2">
    <location>
        <begin position="1"/>
        <end position="138"/>
    </location>
</feature>
<comment type="caution">
    <text evidence="3">The sequence shown here is derived from an EMBL/GenBank/DDBJ whole genome shotgun (WGS) entry which is preliminary data.</text>
</comment>
<accession>A0AAP2E050</accession>
<protein>
    <submittedName>
        <fullName evidence="3">Universal stress protein</fullName>
    </submittedName>
</protein>
<sequence length="273" mass="30027">MKTIVVATDYSATANNALQFGASLARAFGAELVLLNVYHPNIHVSNSLAPPDAIDQIVRNNENRLRELALVTAFQYQVQVSGVSKTADTVEALEEYVASRPVDLVVMGMDSSLLEYKLFGNTTTAAIRSLKFPLLVVPNDIRFQGIKRILYACEHSYLSENSQLALLKEITRKFDAKLQILHVETKKEPALAAVGDQILAVDMLLEDVGHTYSVIDNPSVGNGIVQGIKAWNADLLVMVPHKAGFWELFLKGSATREMALRTRVPLLVLPNVN</sequence>
<dbReference type="AlphaFoldDB" id="A0AAP2E050"/>
<proteinExistence type="inferred from homology"/>
<dbReference type="RefSeq" id="WP_254085896.1">
    <property type="nucleotide sequence ID" value="NZ_JAHESE010000021.1"/>
</dbReference>
<organism evidence="3 4">
    <name type="scientific">Dawidia cretensis</name>
    <dbReference type="NCBI Taxonomy" id="2782350"/>
    <lineage>
        <taxon>Bacteria</taxon>
        <taxon>Pseudomonadati</taxon>
        <taxon>Bacteroidota</taxon>
        <taxon>Cytophagia</taxon>
        <taxon>Cytophagales</taxon>
        <taxon>Chryseotaleaceae</taxon>
        <taxon>Dawidia</taxon>
    </lineage>
</organism>
<feature type="domain" description="UspA" evidence="2">
    <location>
        <begin position="147"/>
        <end position="270"/>
    </location>
</feature>
<evidence type="ECO:0000313" key="4">
    <source>
        <dbReference type="Proteomes" id="UP001319080"/>
    </source>
</evidence>
<gene>
    <name evidence="3" type="ORF">KK062_18885</name>
</gene>
<dbReference type="Pfam" id="PF00582">
    <property type="entry name" value="Usp"/>
    <property type="match status" value="2"/>
</dbReference>
<keyword evidence="4" id="KW-1185">Reference proteome</keyword>
<dbReference type="InterPro" id="IPR006015">
    <property type="entry name" value="Universal_stress_UspA"/>
</dbReference>
<dbReference type="InterPro" id="IPR006016">
    <property type="entry name" value="UspA"/>
</dbReference>
<dbReference type="PANTHER" id="PTHR46268">
    <property type="entry name" value="STRESS RESPONSE PROTEIN NHAX"/>
    <property type="match status" value="1"/>
</dbReference>